<evidence type="ECO:0000259" key="1">
    <source>
        <dbReference type="PROSITE" id="PS50043"/>
    </source>
</evidence>
<dbReference type="Proteomes" id="UP000029227">
    <property type="component" value="Unassembled WGS sequence"/>
</dbReference>
<name>A0A090QH25_9GAMM</name>
<dbReference type="InterPro" id="IPR013656">
    <property type="entry name" value="PAS_4"/>
</dbReference>
<dbReference type="Gene3D" id="3.30.450.20">
    <property type="entry name" value="PAS domain"/>
    <property type="match status" value="1"/>
</dbReference>
<protein>
    <submittedName>
        <fullName evidence="2">Transcriptional regulator LuxR family</fullName>
    </submittedName>
</protein>
<dbReference type="EMBL" id="BBMN01000001">
    <property type="protein sequence ID" value="GAL02246.1"/>
    <property type="molecule type" value="Genomic_DNA"/>
</dbReference>
<dbReference type="Pfam" id="PF08448">
    <property type="entry name" value="PAS_4"/>
    <property type="match status" value="1"/>
</dbReference>
<dbReference type="GO" id="GO:0003677">
    <property type="term" value="F:DNA binding"/>
    <property type="evidence" value="ECO:0007669"/>
    <property type="project" value="InterPro"/>
</dbReference>
<evidence type="ECO:0000313" key="2">
    <source>
        <dbReference type="EMBL" id="GAL02246.1"/>
    </source>
</evidence>
<dbReference type="GO" id="GO:0006355">
    <property type="term" value="P:regulation of DNA-templated transcription"/>
    <property type="evidence" value="ECO:0007669"/>
    <property type="project" value="InterPro"/>
</dbReference>
<dbReference type="SMART" id="SM00421">
    <property type="entry name" value="HTH_LUXR"/>
    <property type="match status" value="1"/>
</dbReference>
<dbReference type="eggNOG" id="COG2771">
    <property type="taxonomic scope" value="Bacteria"/>
</dbReference>
<dbReference type="CDD" id="cd06170">
    <property type="entry name" value="LuxR_C_like"/>
    <property type="match status" value="1"/>
</dbReference>
<feature type="domain" description="HTH luxR-type" evidence="1">
    <location>
        <begin position="132"/>
        <end position="200"/>
    </location>
</feature>
<dbReference type="InterPro" id="IPR036388">
    <property type="entry name" value="WH-like_DNA-bd_sf"/>
</dbReference>
<dbReference type="STRING" id="754436.JCM19237_5139"/>
<dbReference type="InterPro" id="IPR016032">
    <property type="entry name" value="Sig_transdc_resp-reg_C-effctor"/>
</dbReference>
<gene>
    <name evidence="2" type="ORF">JCM19237_5139</name>
</gene>
<dbReference type="InterPro" id="IPR000792">
    <property type="entry name" value="Tscrpt_reg_LuxR_C"/>
</dbReference>
<dbReference type="PROSITE" id="PS50043">
    <property type="entry name" value="HTH_LUXR_2"/>
    <property type="match status" value="1"/>
</dbReference>
<dbReference type="Gene3D" id="1.10.10.10">
    <property type="entry name" value="Winged helix-like DNA-binding domain superfamily/Winged helix DNA-binding domain"/>
    <property type="match status" value="1"/>
</dbReference>
<dbReference type="AlphaFoldDB" id="A0A090QH25"/>
<dbReference type="SUPFAM" id="SSF46894">
    <property type="entry name" value="C-terminal effector domain of the bipartite response regulators"/>
    <property type="match status" value="1"/>
</dbReference>
<organism evidence="2 3">
    <name type="scientific">Photobacterium aphoticum</name>
    <dbReference type="NCBI Taxonomy" id="754436"/>
    <lineage>
        <taxon>Bacteria</taxon>
        <taxon>Pseudomonadati</taxon>
        <taxon>Pseudomonadota</taxon>
        <taxon>Gammaproteobacteria</taxon>
        <taxon>Vibrionales</taxon>
        <taxon>Vibrionaceae</taxon>
        <taxon>Photobacterium</taxon>
    </lineage>
</organism>
<comment type="caution">
    <text evidence="2">The sequence shown here is derived from an EMBL/GenBank/DDBJ whole genome shotgun (WGS) entry which is preliminary data.</text>
</comment>
<proteinExistence type="predicted"/>
<sequence>MLETVPTPAGLKSKDGYFAYANEAYRKLVNAPHDIAGLTDSDLPCDTAQFAAEFVAQDQQAMAQNKTVTTIDIHNYAHGHDIFTFSKRPVVINGEVWGTQFQAVNLKSLVYLASRAEVIALDTNSSILSTAGGPDNITLTASQEIVLFWLLRGRQTKQIAQLIHRSPKAVEKQIANLIARFADCGVTNRASLIEYARCNGWLTLFPEQLLKTPTSVIVDTLPVV</sequence>
<reference evidence="2 3" key="1">
    <citation type="journal article" date="2014" name="Genome Announc.">
        <title>Draft Genome Sequences of Two Vibrionaceae Species, Vibrio ponticus C121 and Photobacterium aphoticum C119, Isolated as Coral Reef Microbiota.</title>
        <authorList>
            <person name="Al-saari N."/>
            <person name="Meirelles P.M."/>
            <person name="Mino S."/>
            <person name="Suda W."/>
            <person name="Oshima K."/>
            <person name="Hattori M."/>
            <person name="Ohkuma M."/>
            <person name="Thompson F.L."/>
            <person name="Gomez-Gil B."/>
            <person name="Sawabe T."/>
            <person name="Sawabe T."/>
        </authorList>
    </citation>
    <scope>NUCLEOTIDE SEQUENCE [LARGE SCALE GENOMIC DNA]</scope>
    <source>
        <strain evidence="2 3">JCM 19237</strain>
    </source>
</reference>
<evidence type="ECO:0000313" key="3">
    <source>
        <dbReference type="Proteomes" id="UP000029227"/>
    </source>
</evidence>
<accession>A0A090QH25</accession>